<evidence type="ECO:0000313" key="5">
    <source>
        <dbReference type="Proteomes" id="UP001430919"/>
    </source>
</evidence>
<dbReference type="Gene3D" id="3.40.630.30">
    <property type="match status" value="1"/>
</dbReference>
<dbReference type="RefSeq" id="WP_229988216.1">
    <property type="nucleotide sequence ID" value="NZ_JAJJMO010000001.1"/>
</dbReference>
<keyword evidence="2" id="KW-0012">Acyltransferase</keyword>
<dbReference type="InterPro" id="IPR016181">
    <property type="entry name" value="Acyl_CoA_acyltransferase"/>
</dbReference>
<dbReference type="InterPro" id="IPR050832">
    <property type="entry name" value="Bact_Acetyltransf"/>
</dbReference>
<protein>
    <submittedName>
        <fullName evidence="4">GNAT family N-acetyltransferase</fullName>
    </submittedName>
</protein>
<dbReference type="Pfam" id="PF00583">
    <property type="entry name" value="Acetyltransf_1"/>
    <property type="match status" value="1"/>
</dbReference>
<evidence type="ECO:0000313" key="4">
    <source>
        <dbReference type="EMBL" id="MCC9071610.1"/>
    </source>
</evidence>
<reference evidence="4" key="1">
    <citation type="submission" date="2021-11" db="EMBL/GenBank/DDBJ databases">
        <title>Description of novel Flavobacterium species.</title>
        <authorList>
            <person name="Saticioglu I.B."/>
            <person name="Ay H."/>
            <person name="Altun S."/>
            <person name="Duman M."/>
        </authorList>
    </citation>
    <scope>NUCLEOTIDE SEQUENCE</scope>
    <source>
        <strain evidence="4">F-65</strain>
    </source>
</reference>
<sequence length="152" mass="17346">MSETLSIRTANPDDENVTSILNELCLNLQERFGSNGKNSFIDWKNNNSKYVFIIAKLDNEIVGCGAIRPLSETTAEVKRMYAKYPRKKIGQTILSFLEAKAKEIGYSKLVLETRIKNLEATQFYLKSDYTIIPNYGKYANNTEAICFEKKLI</sequence>
<evidence type="ECO:0000256" key="2">
    <source>
        <dbReference type="ARBA" id="ARBA00023315"/>
    </source>
</evidence>
<dbReference type="SUPFAM" id="SSF55729">
    <property type="entry name" value="Acyl-CoA N-acyltransferases (Nat)"/>
    <property type="match status" value="1"/>
</dbReference>
<dbReference type="InterPro" id="IPR000182">
    <property type="entry name" value="GNAT_dom"/>
</dbReference>
<gene>
    <name evidence="4" type="ORF">LNQ49_08465</name>
</gene>
<accession>A0ABS8MUR0</accession>
<keyword evidence="1" id="KW-0808">Transferase</keyword>
<evidence type="ECO:0000256" key="1">
    <source>
        <dbReference type="ARBA" id="ARBA00022679"/>
    </source>
</evidence>
<comment type="caution">
    <text evidence="4">The sequence shown here is derived from an EMBL/GenBank/DDBJ whole genome shotgun (WGS) entry which is preliminary data.</text>
</comment>
<dbReference type="Proteomes" id="UP001430919">
    <property type="component" value="Unassembled WGS sequence"/>
</dbReference>
<dbReference type="CDD" id="cd04301">
    <property type="entry name" value="NAT_SF"/>
    <property type="match status" value="1"/>
</dbReference>
<name>A0ABS8MUR0_9FLAO</name>
<proteinExistence type="predicted"/>
<dbReference type="PANTHER" id="PTHR43877">
    <property type="entry name" value="AMINOALKYLPHOSPHONATE N-ACETYLTRANSFERASE-RELATED-RELATED"/>
    <property type="match status" value="1"/>
</dbReference>
<dbReference type="PROSITE" id="PS51186">
    <property type="entry name" value="GNAT"/>
    <property type="match status" value="1"/>
</dbReference>
<feature type="domain" description="N-acetyltransferase" evidence="3">
    <location>
        <begin position="5"/>
        <end position="152"/>
    </location>
</feature>
<organism evidence="4 5">
    <name type="scientific">Flavobacterium pisciphilum</name>
    <dbReference type="NCBI Taxonomy" id="2893755"/>
    <lineage>
        <taxon>Bacteria</taxon>
        <taxon>Pseudomonadati</taxon>
        <taxon>Bacteroidota</taxon>
        <taxon>Flavobacteriia</taxon>
        <taxon>Flavobacteriales</taxon>
        <taxon>Flavobacteriaceae</taxon>
        <taxon>Flavobacterium</taxon>
    </lineage>
</organism>
<dbReference type="PANTHER" id="PTHR43877:SF2">
    <property type="entry name" value="AMINOALKYLPHOSPHONATE N-ACETYLTRANSFERASE-RELATED"/>
    <property type="match status" value="1"/>
</dbReference>
<dbReference type="EMBL" id="JAJJMO010000001">
    <property type="protein sequence ID" value="MCC9071610.1"/>
    <property type="molecule type" value="Genomic_DNA"/>
</dbReference>
<keyword evidence="5" id="KW-1185">Reference proteome</keyword>
<evidence type="ECO:0000259" key="3">
    <source>
        <dbReference type="PROSITE" id="PS51186"/>
    </source>
</evidence>